<dbReference type="Gene3D" id="3.30.2230.10">
    <property type="entry name" value="DUSP-like"/>
    <property type="match status" value="1"/>
</dbReference>
<comment type="similarity">
    <text evidence="2">Belongs to the peptidase C19 family.</text>
</comment>
<feature type="region of interest" description="Disordered" evidence="8">
    <location>
        <begin position="1003"/>
        <end position="1125"/>
    </location>
</feature>
<feature type="compositionally biased region" description="Gly residues" evidence="8">
    <location>
        <begin position="1"/>
        <end position="10"/>
    </location>
</feature>
<feature type="compositionally biased region" description="Low complexity" evidence="8">
    <location>
        <begin position="1105"/>
        <end position="1116"/>
    </location>
</feature>
<feature type="region of interest" description="Disordered" evidence="8">
    <location>
        <begin position="1495"/>
        <end position="1522"/>
    </location>
</feature>
<comment type="caution">
    <text evidence="11">The sequence shown here is derived from an EMBL/GenBank/DDBJ whole genome shotgun (WGS) entry which is preliminary data.</text>
</comment>
<dbReference type="SUPFAM" id="SSF54001">
    <property type="entry name" value="Cysteine proteinases"/>
    <property type="match status" value="1"/>
</dbReference>
<keyword evidence="6" id="KW-0378">Hydrolase</keyword>
<dbReference type="InterPro" id="IPR038765">
    <property type="entry name" value="Papain-like_cys_pep_sf"/>
</dbReference>
<feature type="compositionally biased region" description="Polar residues" evidence="8">
    <location>
        <begin position="83"/>
        <end position="106"/>
    </location>
</feature>
<comment type="catalytic activity">
    <reaction evidence="1">
        <text>Thiol-dependent hydrolysis of ester, thioester, amide, peptide and isopeptide bonds formed by the C-terminal Gly of ubiquitin (a 76-residue protein attached to proteins as an intracellular targeting signal).</text>
        <dbReference type="EC" id="3.4.19.12"/>
    </reaction>
</comment>
<feature type="region of interest" description="Disordered" evidence="8">
    <location>
        <begin position="888"/>
        <end position="953"/>
    </location>
</feature>
<feature type="region of interest" description="Disordered" evidence="8">
    <location>
        <begin position="1"/>
        <end position="137"/>
    </location>
</feature>
<feature type="domain" description="DUSP" evidence="10">
    <location>
        <begin position="137"/>
        <end position="263"/>
    </location>
</feature>
<dbReference type="Pfam" id="PF00443">
    <property type="entry name" value="UCH"/>
    <property type="match status" value="1"/>
</dbReference>
<dbReference type="Proteomes" id="UP001310594">
    <property type="component" value="Unassembled WGS sequence"/>
</dbReference>
<dbReference type="InterPro" id="IPR050185">
    <property type="entry name" value="Ub_carboxyl-term_hydrolase"/>
</dbReference>
<evidence type="ECO:0000313" key="12">
    <source>
        <dbReference type="Proteomes" id="UP001310594"/>
    </source>
</evidence>
<proteinExistence type="inferred from homology"/>
<dbReference type="InterPro" id="IPR018200">
    <property type="entry name" value="USP_CS"/>
</dbReference>
<protein>
    <recommendedName>
        <fullName evidence="3">ubiquitinyl hydrolase 1</fullName>
        <ecNumber evidence="3">3.4.19.12</ecNumber>
    </recommendedName>
</protein>
<evidence type="ECO:0000259" key="10">
    <source>
        <dbReference type="PROSITE" id="PS51283"/>
    </source>
</evidence>
<evidence type="ECO:0000256" key="1">
    <source>
        <dbReference type="ARBA" id="ARBA00000707"/>
    </source>
</evidence>
<keyword evidence="4" id="KW-0645">Protease</keyword>
<feature type="compositionally biased region" description="Polar residues" evidence="8">
    <location>
        <begin position="11"/>
        <end position="20"/>
    </location>
</feature>
<feature type="compositionally biased region" description="Polar residues" evidence="8">
    <location>
        <begin position="1404"/>
        <end position="1430"/>
    </location>
</feature>
<dbReference type="InterPro" id="IPR035927">
    <property type="entry name" value="DUSP-like_sf"/>
</dbReference>
<dbReference type="Gene3D" id="3.90.70.10">
    <property type="entry name" value="Cysteine proteinases"/>
    <property type="match status" value="2"/>
</dbReference>
<dbReference type="SUPFAM" id="SSF143791">
    <property type="entry name" value="DUSP-like"/>
    <property type="match status" value="1"/>
</dbReference>
<feature type="compositionally biased region" description="Polar residues" evidence="8">
    <location>
        <begin position="484"/>
        <end position="493"/>
    </location>
</feature>
<feature type="compositionally biased region" description="Basic residues" evidence="8">
    <location>
        <begin position="1075"/>
        <end position="1104"/>
    </location>
</feature>
<evidence type="ECO:0000256" key="3">
    <source>
        <dbReference type="ARBA" id="ARBA00012759"/>
    </source>
</evidence>
<feature type="compositionally biased region" description="Basic and acidic residues" evidence="8">
    <location>
        <begin position="1512"/>
        <end position="1522"/>
    </location>
</feature>
<reference evidence="11" key="1">
    <citation type="submission" date="2023-08" db="EMBL/GenBank/DDBJ databases">
        <title>Black Yeasts Isolated from many extreme environments.</title>
        <authorList>
            <person name="Coleine C."/>
            <person name="Stajich J.E."/>
            <person name="Selbmann L."/>
        </authorList>
    </citation>
    <scope>NUCLEOTIDE SEQUENCE</scope>
    <source>
        <strain evidence="11">CCFEE 5810</strain>
    </source>
</reference>
<feature type="compositionally biased region" description="Basic and acidic residues" evidence="8">
    <location>
        <begin position="312"/>
        <end position="329"/>
    </location>
</feature>
<evidence type="ECO:0000256" key="6">
    <source>
        <dbReference type="ARBA" id="ARBA00022801"/>
    </source>
</evidence>
<name>A0AAN7VYZ5_9PEZI</name>
<feature type="compositionally biased region" description="Low complexity" evidence="8">
    <location>
        <begin position="1499"/>
        <end position="1508"/>
    </location>
</feature>
<dbReference type="CDD" id="cd02257">
    <property type="entry name" value="Peptidase_C19"/>
    <property type="match status" value="1"/>
</dbReference>
<feature type="region of interest" description="Disordered" evidence="8">
    <location>
        <begin position="1400"/>
        <end position="1467"/>
    </location>
</feature>
<dbReference type="InterPro" id="IPR001394">
    <property type="entry name" value="Peptidase_C19_UCH"/>
</dbReference>
<evidence type="ECO:0000259" key="9">
    <source>
        <dbReference type="PROSITE" id="PS50235"/>
    </source>
</evidence>
<feature type="compositionally biased region" description="Acidic residues" evidence="8">
    <location>
        <begin position="1368"/>
        <end position="1378"/>
    </location>
</feature>
<feature type="region of interest" description="Disordered" evidence="8">
    <location>
        <begin position="288"/>
        <end position="329"/>
    </location>
</feature>
<evidence type="ECO:0000256" key="4">
    <source>
        <dbReference type="ARBA" id="ARBA00022670"/>
    </source>
</evidence>
<feature type="compositionally biased region" description="Low complexity" evidence="8">
    <location>
        <begin position="1011"/>
        <end position="1029"/>
    </location>
</feature>
<gene>
    <name evidence="11" type="ORF">LTR97_000985</name>
</gene>
<keyword evidence="7" id="KW-0788">Thiol protease</keyword>
<dbReference type="PROSITE" id="PS50235">
    <property type="entry name" value="USP_3"/>
    <property type="match status" value="1"/>
</dbReference>
<feature type="compositionally biased region" description="Polar residues" evidence="8">
    <location>
        <begin position="383"/>
        <end position="392"/>
    </location>
</feature>
<organism evidence="11 12">
    <name type="scientific">Elasticomyces elasticus</name>
    <dbReference type="NCBI Taxonomy" id="574655"/>
    <lineage>
        <taxon>Eukaryota</taxon>
        <taxon>Fungi</taxon>
        <taxon>Dikarya</taxon>
        <taxon>Ascomycota</taxon>
        <taxon>Pezizomycotina</taxon>
        <taxon>Dothideomycetes</taxon>
        <taxon>Dothideomycetidae</taxon>
        <taxon>Mycosphaerellales</taxon>
        <taxon>Teratosphaeriaceae</taxon>
        <taxon>Elasticomyces</taxon>
    </lineage>
</organism>
<feature type="compositionally biased region" description="Acidic residues" evidence="8">
    <location>
        <begin position="1031"/>
        <end position="1044"/>
    </location>
</feature>
<evidence type="ECO:0000256" key="2">
    <source>
        <dbReference type="ARBA" id="ARBA00009085"/>
    </source>
</evidence>
<feature type="compositionally biased region" description="Low complexity" evidence="8">
    <location>
        <begin position="107"/>
        <end position="117"/>
    </location>
</feature>
<dbReference type="CDD" id="cd02674">
    <property type="entry name" value="Peptidase_C19R"/>
    <property type="match status" value="1"/>
</dbReference>
<dbReference type="InterPro" id="IPR028889">
    <property type="entry name" value="USP"/>
</dbReference>
<evidence type="ECO:0000256" key="5">
    <source>
        <dbReference type="ARBA" id="ARBA00022786"/>
    </source>
</evidence>
<dbReference type="PROSITE" id="PS00973">
    <property type="entry name" value="USP_2"/>
    <property type="match status" value="1"/>
</dbReference>
<dbReference type="GO" id="GO:0016579">
    <property type="term" value="P:protein deubiquitination"/>
    <property type="evidence" value="ECO:0007669"/>
    <property type="project" value="InterPro"/>
</dbReference>
<dbReference type="GO" id="GO:0006508">
    <property type="term" value="P:proteolysis"/>
    <property type="evidence" value="ECO:0007669"/>
    <property type="project" value="UniProtKB-KW"/>
</dbReference>
<feature type="region of interest" description="Disordered" evidence="8">
    <location>
        <begin position="373"/>
        <end position="398"/>
    </location>
</feature>
<evidence type="ECO:0000313" key="11">
    <source>
        <dbReference type="EMBL" id="KAK5708444.1"/>
    </source>
</evidence>
<accession>A0AAN7VYZ5</accession>
<keyword evidence="5" id="KW-0833">Ubl conjugation pathway</keyword>
<feature type="region of interest" description="Disordered" evidence="8">
    <location>
        <begin position="1360"/>
        <end position="1379"/>
    </location>
</feature>
<dbReference type="PANTHER" id="PTHR21646">
    <property type="entry name" value="UBIQUITIN CARBOXYL-TERMINAL HYDROLASE"/>
    <property type="match status" value="1"/>
</dbReference>
<dbReference type="PROSITE" id="PS00972">
    <property type="entry name" value="USP_1"/>
    <property type="match status" value="1"/>
</dbReference>
<dbReference type="InterPro" id="IPR006615">
    <property type="entry name" value="Pept_C19_DUSP"/>
</dbReference>
<dbReference type="EMBL" id="JAVRQU010000001">
    <property type="protein sequence ID" value="KAK5708444.1"/>
    <property type="molecule type" value="Genomic_DNA"/>
</dbReference>
<dbReference type="PANTHER" id="PTHR21646:SF24">
    <property type="entry name" value="UBIQUITIN CARBOXYL-TERMINAL HYDROLASE"/>
    <property type="match status" value="1"/>
</dbReference>
<feature type="region of interest" description="Disordered" evidence="8">
    <location>
        <begin position="476"/>
        <end position="515"/>
    </location>
</feature>
<evidence type="ECO:0000256" key="8">
    <source>
        <dbReference type="SAM" id="MobiDB-lite"/>
    </source>
</evidence>
<feature type="region of interest" description="Disordered" evidence="8">
    <location>
        <begin position="1583"/>
        <end position="1614"/>
    </location>
</feature>
<evidence type="ECO:0000256" key="7">
    <source>
        <dbReference type="ARBA" id="ARBA00022807"/>
    </source>
</evidence>
<sequence>MSGSEHGGNGTEQRAMSVSQRVLGGRSASPAKRCAADMEDVETVGSGGGDMAVESVPGSFPKTENDGPTDFDHTMADLANDPATEQTQDTTHDSAGTSQTETVTANSSASSLHSGGSPLRMAADKTHSHPTPEYSTEELDQHFAQVQQALGSQLDVGEKGVVVSCAWLARVMSRTSEGLKSSDYPKSAREGPIGLVDNSDIVPPGVFEGPHLSDGHGSDFIPLKPGLTLGADFEVLPAKKVWGDVVGKYGMARGQHQINRYAIDTAPDGSTQKNVVYDNYPLIVTVRKVPHPSRENERPSTPATSSAALKKRVAERDLQPKRGQKSPDDAVKLVVSRTEAIQKFLGRAKEATGVLPATKVRVWRLLDGQSGAVDNFKAGVNSPPASRSTSPSKVARPADSKLVVPMADFKEMGIGNQVEHVDVNDETNNSKYNGKSTVEMHGFYEDRTILLEEVSGGPAGGEFESDQMKRTSKFKFGGKVNDSKAGSTATSRGASPAPGGMTTRGRTRKDGKPRGVVGLGNLGNTCYMNSALQCIRSVEELAIYFVHGKYKKEINADNPLGHGGQMAKQYAGVLTGIYGPNAGSSFSPGDFKRTLGRVQPLFSGYGQQDSQEFLSFLVDALHEDLNRIVKKPYIENPDSDDKTVHDPQAIIELGETYRANHKARNDSICMDLFSGFYKNKMECPVCDKVSVTFDPYSLLTVQLPVENTFQHTVTFVPLSGAPINHAIDIDKNATIKGLKDHIASKHPGVSGDRLWMIEVYNHKIYKVFENHKSLAEDNIQTNDHIFVYELEAVPKNLPDPSKASSSSFYSSFKSSDKAVPKMDSEKADCFAVPVFSRQRNRFGSGYDITMHPLYVTLTRSEAQDYEVILKKVLIAVSQQTSRPILTEMSVDPAPAPVVEREESTGEDLAQVSDRSVPSEDGYVEVSIGKANDEEKNEEMGDVSDKPVQTGHPIPAGFMDPDYFISPSLRNGLFAMNYGRSSDGMLCASMSSIEERTVRNMFDRVKKPVRRASTQSASGESSTSGTTGQADGESEISDADDEDQPDIVIGGGDESFSNTQAGSDDDLAPNPLMNRKDRRWGKKGRGKKGKPRTYGRKDKNAHRQRPGSSSSMQSQRSLNGKPGAQDDETYYVKLSEAIVIDWLPEGLDGLFGGNSNTDDDFRGHWLSSPEGRNLPFVPDPALEQAKQRRAARRKNGITLEDCFVETGKREILSEDNAWYCNRCKEMRQAAKTLEIWTIPDILIVHMKRFGGNRSFRDKIDVLVDYPIEGLDMTKKVGNKEDGKEYIYDLFAVDNHFGGLGGGHYTAFAKNFYNGQWYDYNDSSVSPLGDGKLRSAAAYLLFYRRRSETPLGPQYLKDLVTQTHNASESPPEEVEDEESGEGLLDVRKGSSMRSSSALVVAGAGTNGNNRNPATNGSTGAGSSLTKRTSAQSDGDDMDSPLGRKNGVPLQGPVKPPHMQYGSQGGDWDWAGLDEQSAVADDDATDSLLYEIGRKARKADNDNAGGDADSATGEHGSDDEYDHGRDEFMPELIGLEGRQSTPIDSIEHELPAYNDYEDDHDMYNNTGRYWDGESQYGEALHLEDAGLMGGLSDSPPAQDVHLSGDETMTDPTHDKTE</sequence>
<dbReference type="PROSITE" id="PS51283">
    <property type="entry name" value="DUSP"/>
    <property type="match status" value="1"/>
</dbReference>
<dbReference type="GO" id="GO:0004843">
    <property type="term" value="F:cysteine-type deubiquitinase activity"/>
    <property type="evidence" value="ECO:0007669"/>
    <property type="project" value="UniProtKB-EC"/>
</dbReference>
<dbReference type="EC" id="3.4.19.12" evidence="3"/>
<feature type="domain" description="USP" evidence="9">
    <location>
        <begin position="517"/>
        <end position="1344"/>
    </location>
</feature>
<dbReference type="CDD" id="cd17039">
    <property type="entry name" value="Ubl_ubiquitin_like"/>
    <property type="match status" value="1"/>
</dbReference>